<comment type="caution">
    <text evidence="1">The sequence shown here is derived from an EMBL/GenBank/DDBJ whole genome shotgun (WGS) entry which is preliminary data.</text>
</comment>
<name>A0AAD6W657_9ROSI</name>
<organism evidence="1 2">
    <name type="scientific">Populus alba x Populus x berolinensis</name>
    <dbReference type="NCBI Taxonomy" id="444605"/>
    <lineage>
        <taxon>Eukaryota</taxon>
        <taxon>Viridiplantae</taxon>
        <taxon>Streptophyta</taxon>
        <taxon>Embryophyta</taxon>
        <taxon>Tracheophyta</taxon>
        <taxon>Spermatophyta</taxon>
        <taxon>Magnoliopsida</taxon>
        <taxon>eudicotyledons</taxon>
        <taxon>Gunneridae</taxon>
        <taxon>Pentapetalae</taxon>
        <taxon>rosids</taxon>
        <taxon>fabids</taxon>
        <taxon>Malpighiales</taxon>
        <taxon>Salicaceae</taxon>
        <taxon>Saliceae</taxon>
        <taxon>Populus</taxon>
    </lineage>
</organism>
<evidence type="ECO:0000313" key="1">
    <source>
        <dbReference type="EMBL" id="KAJ7000773.1"/>
    </source>
</evidence>
<dbReference type="EMBL" id="JAQIZT010000004">
    <property type="protein sequence ID" value="KAJ7000773.1"/>
    <property type="molecule type" value="Genomic_DNA"/>
</dbReference>
<proteinExistence type="predicted"/>
<evidence type="ECO:0000313" key="2">
    <source>
        <dbReference type="Proteomes" id="UP001164929"/>
    </source>
</evidence>
<dbReference type="AlphaFoldDB" id="A0AAD6W657"/>
<keyword evidence="2" id="KW-1185">Reference proteome</keyword>
<sequence>MANYHDSLMPCGPDFNGPLVLWSKTRCKPHDLALCYDAPNVKSAEVQIGIRTDEMERSGPGIYFQVEKLKKE</sequence>
<dbReference type="Proteomes" id="UP001164929">
    <property type="component" value="Chromosome 4"/>
</dbReference>
<gene>
    <name evidence="1" type="ORF">NC653_011278</name>
</gene>
<accession>A0AAD6W657</accession>
<reference evidence="1 2" key="1">
    <citation type="journal article" date="2023" name="Mol. Ecol. Resour.">
        <title>Chromosome-level genome assembly of a triploid poplar Populus alba 'Berolinensis'.</title>
        <authorList>
            <person name="Chen S."/>
            <person name="Yu Y."/>
            <person name="Wang X."/>
            <person name="Wang S."/>
            <person name="Zhang T."/>
            <person name="Zhou Y."/>
            <person name="He R."/>
            <person name="Meng N."/>
            <person name="Wang Y."/>
            <person name="Liu W."/>
            <person name="Liu Z."/>
            <person name="Liu J."/>
            <person name="Guo Q."/>
            <person name="Huang H."/>
            <person name="Sederoff R.R."/>
            <person name="Wang G."/>
            <person name="Qu G."/>
            <person name="Chen S."/>
        </authorList>
    </citation>
    <scope>NUCLEOTIDE SEQUENCE [LARGE SCALE GENOMIC DNA]</scope>
    <source>
        <strain evidence="1">SC-2020</strain>
    </source>
</reference>
<protein>
    <submittedName>
        <fullName evidence="1">Uncharacterized protein</fullName>
    </submittedName>
</protein>